<dbReference type="SUPFAM" id="SSF50974">
    <property type="entry name" value="Nitrous oxide reductase, N-terminal domain"/>
    <property type="match status" value="1"/>
</dbReference>
<feature type="region of interest" description="Disordered" evidence="2">
    <location>
        <begin position="30"/>
        <end position="72"/>
    </location>
</feature>
<dbReference type="InterPro" id="IPR048433">
    <property type="entry name" value="YNCE-like_beta-prop"/>
</dbReference>
<feature type="signal peptide" evidence="3">
    <location>
        <begin position="1"/>
        <end position="25"/>
    </location>
</feature>
<gene>
    <name evidence="5" type="ORF">GCM10009740_29940</name>
</gene>
<name>A0ABN2UI83_9MICO</name>
<evidence type="ECO:0000313" key="6">
    <source>
        <dbReference type="Proteomes" id="UP001501285"/>
    </source>
</evidence>
<evidence type="ECO:0000313" key="5">
    <source>
        <dbReference type="EMBL" id="GAA2036615.1"/>
    </source>
</evidence>
<dbReference type="InterPro" id="IPR011045">
    <property type="entry name" value="N2O_reductase_N"/>
</dbReference>
<dbReference type="PANTHER" id="PTHR47197">
    <property type="entry name" value="PROTEIN NIRF"/>
    <property type="match status" value="1"/>
</dbReference>
<evidence type="ECO:0000259" key="4">
    <source>
        <dbReference type="Pfam" id="PF21783"/>
    </source>
</evidence>
<keyword evidence="6" id="KW-1185">Reference proteome</keyword>
<dbReference type="Pfam" id="PF21783">
    <property type="entry name" value="YNCE"/>
    <property type="match status" value="2"/>
</dbReference>
<dbReference type="PANTHER" id="PTHR47197:SF3">
    <property type="entry name" value="DIHYDRO-HEME D1 DEHYDROGENASE"/>
    <property type="match status" value="1"/>
</dbReference>
<reference evidence="5 6" key="1">
    <citation type="journal article" date="2019" name="Int. J. Syst. Evol. Microbiol.">
        <title>The Global Catalogue of Microorganisms (GCM) 10K type strain sequencing project: providing services to taxonomists for standard genome sequencing and annotation.</title>
        <authorList>
            <consortium name="The Broad Institute Genomics Platform"/>
            <consortium name="The Broad Institute Genome Sequencing Center for Infectious Disease"/>
            <person name="Wu L."/>
            <person name="Ma J."/>
        </authorList>
    </citation>
    <scope>NUCLEOTIDE SEQUENCE [LARGE SCALE GENOMIC DNA]</scope>
    <source>
        <strain evidence="5 6">JCM 14283</strain>
    </source>
</reference>
<keyword evidence="1 3" id="KW-0732">Signal</keyword>
<proteinExistence type="predicted"/>
<feature type="domain" description="YNCE-like beta-propeller" evidence="4">
    <location>
        <begin position="92"/>
        <end position="196"/>
    </location>
</feature>
<dbReference type="InterPro" id="IPR051200">
    <property type="entry name" value="Host-pathogen_enzymatic-act"/>
</dbReference>
<feature type="compositionally biased region" description="Low complexity" evidence="2">
    <location>
        <begin position="43"/>
        <end position="72"/>
    </location>
</feature>
<dbReference type="PROSITE" id="PS51257">
    <property type="entry name" value="PROKAR_LIPOPROTEIN"/>
    <property type="match status" value="1"/>
</dbReference>
<feature type="compositionally biased region" description="Polar residues" evidence="2">
    <location>
        <begin position="30"/>
        <end position="42"/>
    </location>
</feature>
<feature type="domain" description="YNCE-like beta-propeller" evidence="4">
    <location>
        <begin position="281"/>
        <end position="415"/>
    </location>
</feature>
<dbReference type="Proteomes" id="UP001501285">
    <property type="component" value="Unassembled WGS sequence"/>
</dbReference>
<dbReference type="InterPro" id="IPR015943">
    <property type="entry name" value="WD40/YVTN_repeat-like_dom_sf"/>
</dbReference>
<evidence type="ECO:0000256" key="3">
    <source>
        <dbReference type="SAM" id="SignalP"/>
    </source>
</evidence>
<evidence type="ECO:0000256" key="2">
    <source>
        <dbReference type="SAM" id="MobiDB-lite"/>
    </source>
</evidence>
<dbReference type="Gene3D" id="2.130.10.10">
    <property type="entry name" value="YVTN repeat-like/Quinoprotein amine dehydrogenase"/>
    <property type="match status" value="2"/>
</dbReference>
<organism evidence="5 6">
    <name type="scientific">Terrabacter terrae</name>
    <dbReference type="NCBI Taxonomy" id="318434"/>
    <lineage>
        <taxon>Bacteria</taxon>
        <taxon>Bacillati</taxon>
        <taxon>Actinomycetota</taxon>
        <taxon>Actinomycetes</taxon>
        <taxon>Micrococcales</taxon>
        <taxon>Intrasporangiaceae</taxon>
        <taxon>Terrabacter</taxon>
    </lineage>
</organism>
<feature type="chain" id="PRO_5045591856" description="YNCE-like beta-propeller domain-containing protein" evidence="3">
    <location>
        <begin position="26"/>
        <end position="432"/>
    </location>
</feature>
<dbReference type="RefSeq" id="WP_343992744.1">
    <property type="nucleotide sequence ID" value="NZ_BAAANB010000021.1"/>
</dbReference>
<dbReference type="EMBL" id="BAAANB010000021">
    <property type="protein sequence ID" value="GAA2036615.1"/>
    <property type="molecule type" value="Genomic_DNA"/>
</dbReference>
<feature type="region of interest" description="Disordered" evidence="2">
    <location>
        <begin position="256"/>
        <end position="282"/>
    </location>
</feature>
<evidence type="ECO:0000256" key="1">
    <source>
        <dbReference type="ARBA" id="ARBA00022729"/>
    </source>
</evidence>
<accession>A0ABN2UI83</accession>
<comment type="caution">
    <text evidence="5">The sequence shown here is derived from an EMBL/GenBank/DDBJ whole genome shotgun (WGS) entry which is preliminary data.</text>
</comment>
<sequence length="432" mass="46085">MNRARARRAGAGALGAATLVSLVLAACTSPQTGTETQTSVNRTTSSSDPSAATPSGAPTPSGSASTGTGAASAARGLTEPYLHTGANALTGAAVHARRLVYVPNQVAGTLEIIDPRTRHVVKRVRVPSSPEHVVPSWDMTRLWVNSDKGDALTPIDPRTGAVGKPVAVRDPYNLYFTPDGRYALVMASRFRAIDVRDARTMNLVRSLPVPACAGVNHADFTADLKAFVASCEFSGRLLVVDAAATRVEKVLDLNQVKTPGATPPNSPMGGPRRELAKGANAMPQDVRLTPDGRWFMVADMLRNGVWFIDAGTFRIDHFVHTDMGAHGIYPSRDARRIFVSNRDAGTISVFDAATNRPVTMWKLPGHATPDMGGVTADGSQLWLSGRYSAEVYVIDTRNGHLISRIPTDASPHGILVWPQPGRFSLGHTGNMR</sequence>
<protein>
    <recommendedName>
        <fullName evidence="4">YNCE-like beta-propeller domain-containing protein</fullName>
    </recommendedName>
</protein>